<dbReference type="Gene3D" id="1.25.40.10">
    <property type="entry name" value="Tetratricopeptide repeat domain"/>
    <property type="match status" value="2"/>
</dbReference>
<sequence length="173" mass="19854">MERGSSVKKAYEAILSGDFETAIHWFEQAIRHEPGNADYHYKCSITCARSGKWPKALHYAEEAVRLQSDHEEYQFHLNTVKAKILVTEAVHAIEEKRLDLHHAISLLHDAVRLDPLNGDAYLLLGAAYGELSQFEEAADSLKEALRLDPQHAEARRLFTEFSQKRKTNFTHFH</sequence>
<keyword evidence="2 3" id="KW-0802">TPR repeat</keyword>
<comment type="caution">
    <text evidence="4">The sequence shown here is derived from an EMBL/GenBank/DDBJ whole genome shotgun (WGS) entry which is preliminary data.</text>
</comment>
<evidence type="ECO:0008006" key="6">
    <source>
        <dbReference type="Google" id="ProtNLM"/>
    </source>
</evidence>
<dbReference type="GO" id="GO:0030968">
    <property type="term" value="P:endoplasmic reticulum unfolded protein response"/>
    <property type="evidence" value="ECO:0007669"/>
    <property type="project" value="TreeGrafter"/>
</dbReference>
<reference evidence="4" key="1">
    <citation type="journal article" date="2014" name="Int. J. Syst. Evol. Microbiol.">
        <title>Complete genome sequence of Corynebacterium casei LMG S-19264T (=DSM 44701T), isolated from a smear-ripened cheese.</title>
        <authorList>
            <consortium name="US DOE Joint Genome Institute (JGI-PGF)"/>
            <person name="Walter F."/>
            <person name="Albersmeier A."/>
            <person name="Kalinowski J."/>
            <person name="Ruckert C."/>
        </authorList>
    </citation>
    <scope>NUCLEOTIDE SEQUENCE</scope>
    <source>
        <strain evidence="4">CGMCC 1.12987</strain>
    </source>
</reference>
<dbReference type="GO" id="GO:0000030">
    <property type="term" value="F:mannosyltransferase activity"/>
    <property type="evidence" value="ECO:0007669"/>
    <property type="project" value="TreeGrafter"/>
</dbReference>
<dbReference type="PANTHER" id="PTHR44227">
    <property type="match status" value="1"/>
</dbReference>
<keyword evidence="1" id="KW-0677">Repeat</keyword>
<feature type="repeat" description="TPR" evidence="3">
    <location>
        <begin position="118"/>
        <end position="151"/>
    </location>
</feature>
<name>A0A917CL00_9BACL</name>
<evidence type="ECO:0000313" key="5">
    <source>
        <dbReference type="Proteomes" id="UP000644756"/>
    </source>
</evidence>
<dbReference type="SMART" id="SM00028">
    <property type="entry name" value="TPR"/>
    <property type="match status" value="3"/>
</dbReference>
<evidence type="ECO:0000256" key="1">
    <source>
        <dbReference type="ARBA" id="ARBA00022737"/>
    </source>
</evidence>
<dbReference type="InterPro" id="IPR052346">
    <property type="entry name" value="O-mannosyl-transferase_TMTC"/>
</dbReference>
<dbReference type="PROSITE" id="PS50293">
    <property type="entry name" value="TPR_REGION"/>
    <property type="match status" value="1"/>
</dbReference>
<reference evidence="4" key="2">
    <citation type="submission" date="2020-09" db="EMBL/GenBank/DDBJ databases">
        <authorList>
            <person name="Sun Q."/>
            <person name="Zhou Y."/>
        </authorList>
    </citation>
    <scope>NUCLEOTIDE SEQUENCE</scope>
    <source>
        <strain evidence="4">CGMCC 1.12987</strain>
    </source>
</reference>
<dbReference type="PANTHER" id="PTHR44227:SF3">
    <property type="entry name" value="PROTEIN O-MANNOSYL-TRANSFERASE TMTC4"/>
    <property type="match status" value="1"/>
</dbReference>
<evidence type="ECO:0000256" key="2">
    <source>
        <dbReference type="ARBA" id="ARBA00022803"/>
    </source>
</evidence>
<dbReference type="GO" id="GO:0035269">
    <property type="term" value="P:protein O-linked glycosylation via mannose"/>
    <property type="evidence" value="ECO:0007669"/>
    <property type="project" value="TreeGrafter"/>
</dbReference>
<dbReference type="InterPro" id="IPR019734">
    <property type="entry name" value="TPR_rpt"/>
</dbReference>
<evidence type="ECO:0000313" key="4">
    <source>
        <dbReference type="EMBL" id="GGF88987.1"/>
    </source>
</evidence>
<dbReference type="Pfam" id="PF13432">
    <property type="entry name" value="TPR_16"/>
    <property type="match status" value="1"/>
</dbReference>
<protein>
    <recommendedName>
        <fullName evidence="6">Tetratricopeptide repeat protein</fullName>
    </recommendedName>
</protein>
<dbReference type="AlphaFoldDB" id="A0A917CL00"/>
<dbReference type="SUPFAM" id="SSF48452">
    <property type="entry name" value="TPR-like"/>
    <property type="match status" value="1"/>
</dbReference>
<dbReference type="Proteomes" id="UP000644756">
    <property type="component" value="Unassembled WGS sequence"/>
</dbReference>
<dbReference type="RefSeq" id="WP_188528301.1">
    <property type="nucleotide sequence ID" value="NZ_BMGR01000001.1"/>
</dbReference>
<dbReference type="PROSITE" id="PS50005">
    <property type="entry name" value="TPR"/>
    <property type="match status" value="1"/>
</dbReference>
<organism evidence="4 5">
    <name type="scientific">Paenibacillus abyssi</name>
    <dbReference type="NCBI Taxonomy" id="1340531"/>
    <lineage>
        <taxon>Bacteria</taxon>
        <taxon>Bacillati</taxon>
        <taxon>Bacillota</taxon>
        <taxon>Bacilli</taxon>
        <taxon>Bacillales</taxon>
        <taxon>Paenibacillaceae</taxon>
        <taxon>Paenibacillus</taxon>
    </lineage>
</organism>
<evidence type="ECO:0000256" key="3">
    <source>
        <dbReference type="PROSITE-ProRule" id="PRU00339"/>
    </source>
</evidence>
<dbReference type="EMBL" id="BMGR01000001">
    <property type="protein sequence ID" value="GGF88987.1"/>
    <property type="molecule type" value="Genomic_DNA"/>
</dbReference>
<keyword evidence="5" id="KW-1185">Reference proteome</keyword>
<accession>A0A917CL00</accession>
<proteinExistence type="predicted"/>
<gene>
    <name evidence="4" type="ORF">GCM10010916_02880</name>
</gene>
<dbReference type="InterPro" id="IPR011990">
    <property type="entry name" value="TPR-like_helical_dom_sf"/>
</dbReference>
<dbReference type="Pfam" id="PF00515">
    <property type="entry name" value="TPR_1"/>
    <property type="match status" value="1"/>
</dbReference>